<organism evidence="1 2">
    <name type="scientific">Taklimakanibacter albus</name>
    <dbReference type="NCBI Taxonomy" id="2800327"/>
    <lineage>
        <taxon>Bacteria</taxon>
        <taxon>Pseudomonadati</taxon>
        <taxon>Pseudomonadota</taxon>
        <taxon>Alphaproteobacteria</taxon>
        <taxon>Hyphomicrobiales</taxon>
        <taxon>Aestuariivirgaceae</taxon>
        <taxon>Taklimakanibacter</taxon>
    </lineage>
</organism>
<keyword evidence="2" id="KW-1185">Reference proteome</keyword>
<comment type="caution">
    <text evidence="1">The sequence shown here is derived from an EMBL/GenBank/DDBJ whole genome shotgun (WGS) entry which is preliminary data.</text>
</comment>
<protein>
    <submittedName>
        <fullName evidence="1">Helix-turn-helix domain-containing protein</fullName>
    </submittedName>
</protein>
<reference evidence="1" key="1">
    <citation type="submission" date="2021-01" db="EMBL/GenBank/DDBJ databases">
        <authorList>
            <person name="Sun Q."/>
        </authorList>
    </citation>
    <scope>NUCLEOTIDE SEQUENCE</scope>
    <source>
        <strain evidence="1">YIM B02566</strain>
    </source>
</reference>
<gene>
    <name evidence="1" type="ORF">JHL16_31025</name>
</gene>
<proteinExistence type="predicted"/>
<name>A0ACC5RE13_9HYPH</name>
<evidence type="ECO:0000313" key="2">
    <source>
        <dbReference type="Proteomes" id="UP000616151"/>
    </source>
</evidence>
<sequence length="316" mass="34392">MPVSAVTVAIVLAQRFPLLSLAACLESLRVADREHGQACFIRKILTPDDAPVSSSSGVPIAPDIALADMPFAPVIIVLSSYKPEEACKPALLGWLRKHYRQGAVIGCVDTASYILAKARILGAHKVSVHRESISAYRELLADSVLLDQLFSSDDRIVSSAGGIATMDMMLGLIKRFHGTPLADRVAHVLNYRPLAADAKSAETSPDGMVARVERRLARLIELMQANIEQPADVAALCTMAEIPPATANRLFQRHFRTSPSRYYTRLRLERAHWLLGNSPLPVAEIAAKVGFAGASAFTRAYRRQFGKTPSKIRQAG</sequence>
<evidence type="ECO:0000313" key="1">
    <source>
        <dbReference type="EMBL" id="MBK1870840.1"/>
    </source>
</evidence>
<dbReference type="Proteomes" id="UP000616151">
    <property type="component" value="Unassembled WGS sequence"/>
</dbReference>
<accession>A0ACC5RE13</accession>
<dbReference type="EMBL" id="JAENHL010000008">
    <property type="protein sequence ID" value="MBK1870840.1"/>
    <property type="molecule type" value="Genomic_DNA"/>
</dbReference>